<dbReference type="KEGG" id="mlr:MELLADRAFT_77069"/>
<dbReference type="GeneID" id="18932883"/>
<dbReference type="Proteomes" id="UP000001072">
    <property type="component" value="Unassembled WGS sequence"/>
</dbReference>
<dbReference type="VEuPathDB" id="FungiDB:MELLADRAFT_77069"/>
<accession>F4RD02</accession>
<feature type="region of interest" description="Disordered" evidence="1">
    <location>
        <begin position="176"/>
        <end position="195"/>
    </location>
</feature>
<sequence>MMSSLHPYAASQYVASSNQLAQPQPSPRASRWYVTPASISLINLSDHHSVKKSTTSSSQKTSTLSPILWKSPQSSSSSHRLSTIPSYLKISSTSNQDDDDHNNSKRSTLSSLLKRSKGLLRRRQSMRTRVSSDQQVIEKPKPTIKIQTGIPRSSQDSTITRHTARKLSTSFLDIDEESEPCDEEEVNRARTPSPSLSDIETCFELTLDETPKKSVPSRSNGSTSYPYSSPIHSFFSTSTIESTHSMFSNSLPVTPSTTTIGSLRSPDPTLESSSSRNPYMNSCIGLLSSLTSLNELSSDLPNQHRSLLNDEIKQWNSRVNKCKNTFTKEDESL</sequence>
<keyword evidence="3" id="KW-1185">Reference proteome</keyword>
<dbReference type="EMBL" id="GL883096">
    <property type="protein sequence ID" value="EGG09812.1"/>
    <property type="molecule type" value="Genomic_DNA"/>
</dbReference>
<dbReference type="RefSeq" id="XP_007406866.1">
    <property type="nucleotide sequence ID" value="XM_007406804.1"/>
</dbReference>
<feature type="compositionally biased region" description="Acidic residues" evidence="1">
    <location>
        <begin position="176"/>
        <end position="185"/>
    </location>
</feature>
<feature type="region of interest" description="Disordered" evidence="1">
    <location>
        <begin position="47"/>
        <end position="137"/>
    </location>
</feature>
<feature type="compositionally biased region" description="Low complexity" evidence="1">
    <location>
        <begin position="52"/>
        <end position="86"/>
    </location>
</feature>
<dbReference type="AlphaFoldDB" id="F4RD02"/>
<protein>
    <submittedName>
        <fullName evidence="2">Uncharacterized protein</fullName>
    </submittedName>
</protein>
<dbReference type="OrthoDB" id="10657467at2759"/>
<organism evidence="3">
    <name type="scientific">Melampsora larici-populina (strain 98AG31 / pathotype 3-4-7)</name>
    <name type="common">Poplar leaf rust fungus</name>
    <dbReference type="NCBI Taxonomy" id="747676"/>
    <lineage>
        <taxon>Eukaryota</taxon>
        <taxon>Fungi</taxon>
        <taxon>Dikarya</taxon>
        <taxon>Basidiomycota</taxon>
        <taxon>Pucciniomycotina</taxon>
        <taxon>Pucciniomycetes</taxon>
        <taxon>Pucciniales</taxon>
        <taxon>Melampsoraceae</taxon>
        <taxon>Melampsora</taxon>
    </lineage>
</organism>
<reference evidence="3" key="1">
    <citation type="journal article" date="2011" name="Proc. Natl. Acad. Sci. U.S.A.">
        <title>Obligate biotrophy features unraveled by the genomic analysis of rust fungi.</title>
        <authorList>
            <person name="Duplessis S."/>
            <person name="Cuomo C.A."/>
            <person name="Lin Y.-C."/>
            <person name="Aerts A."/>
            <person name="Tisserant E."/>
            <person name="Veneault-Fourrey C."/>
            <person name="Joly D.L."/>
            <person name="Hacquard S."/>
            <person name="Amselem J."/>
            <person name="Cantarel B.L."/>
            <person name="Chiu R."/>
            <person name="Coutinho P.M."/>
            <person name="Feau N."/>
            <person name="Field M."/>
            <person name="Frey P."/>
            <person name="Gelhaye E."/>
            <person name="Goldberg J."/>
            <person name="Grabherr M.G."/>
            <person name="Kodira C.D."/>
            <person name="Kohler A."/>
            <person name="Kuees U."/>
            <person name="Lindquist E.A."/>
            <person name="Lucas S.M."/>
            <person name="Mago R."/>
            <person name="Mauceli E."/>
            <person name="Morin E."/>
            <person name="Murat C."/>
            <person name="Pangilinan J.L."/>
            <person name="Park R."/>
            <person name="Pearson M."/>
            <person name="Quesneville H."/>
            <person name="Rouhier N."/>
            <person name="Sakthikumar S."/>
            <person name="Salamov A.A."/>
            <person name="Schmutz J."/>
            <person name="Selles B."/>
            <person name="Shapiro H."/>
            <person name="Tanguay P."/>
            <person name="Tuskan G.A."/>
            <person name="Henrissat B."/>
            <person name="Van de Peer Y."/>
            <person name="Rouze P."/>
            <person name="Ellis J.G."/>
            <person name="Dodds P.N."/>
            <person name="Schein J.E."/>
            <person name="Zhong S."/>
            <person name="Hamelin R.C."/>
            <person name="Grigoriev I.V."/>
            <person name="Szabo L.J."/>
            <person name="Martin F."/>
        </authorList>
    </citation>
    <scope>NUCLEOTIDE SEQUENCE [LARGE SCALE GENOMIC DNA]</scope>
    <source>
        <strain evidence="3">98AG31 / pathotype 3-4-7</strain>
    </source>
</reference>
<dbReference type="InParanoid" id="F4RD02"/>
<feature type="region of interest" description="Disordered" evidence="1">
    <location>
        <begin position="255"/>
        <end position="276"/>
    </location>
</feature>
<proteinExistence type="predicted"/>
<dbReference type="HOGENOM" id="CLU_834399_0_0_1"/>
<evidence type="ECO:0000313" key="3">
    <source>
        <dbReference type="Proteomes" id="UP000001072"/>
    </source>
</evidence>
<name>F4RD02_MELLP</name>
<feature type="compositionally biased region" description="Basic residues" evidence="1">
    <location>
        <begin position="114"/>
        <end position="126"/>
    </location>
</feature>
<evidence type="ECO:0000313" key="2">
    <source>
        <dbReference type="EMBL" id="EGG09812.1"/>
    </source>
</evidence>
<evidence type="ECO:0000256" key="1">
    <source>
        <dbReference type="SAM" id="MobiDB-lite"/>
    </source>
</evidence>
<gene>
    <name evidence="2" type="ORF">MELLADRAFT_77069</name>
</gene>